<accession>A0A1M5PA52</accession>
<sequence>MSTVFNHCRAKVLNRGKPPVSFLEELVSWGAGAPEEIFLRNDRHDVYSSVRDELGPWTDTLDRKATMLEVLRVLAGFESSWDWNAGRDTTNPSSNQPCTEEAGIFQCSGNSMDIDPSLRHLLQTVAARSDCDTFRAVMKANHDFAFEYTARLLRFTVNHHGPIKGKHVNPWLSRDAAGEFRQMLAS</sequence>
<dbReference type="OrthoDB" id="9815195at2"/>
<dbReference type="EMBL" id="FQUP01000011">
    <property type="protein sequence ID" value="SHG98648.1"/>
    <property type="molecule type" value="Genomic_DNA"/>
</dbReference>
<name>A0A1M5PA52_9HYPH</name>
<evidence type="ECO:0000313" key="2">
    <source>
        <dbReference type="Proteomes" id="UP000184485"/>
    </source>
</evidence>
<keyword evidence="2" id="KW-1185">Reference proteome</keyword>
<reference evidence="1 2" key="1">
    <citation type="submission" date="2016-11" db="EMBL/GenBank/DDBJ databases">
        <authorList>
            <person name="Jaros S."/>
            <person name="Januszkiewicz K."/>
            <person name="Wedrychowicz H."/>
        </authorList>
    </citation>
    <scope>NUCLEOTIDE SEQUENCE [LARGE SCALE GENOMIC DNA]</scope>
    <source>
        <strain evidence="1 2">DSM 19436</strain>
    </source>
</reference>
<organism evidence="1 2">
    <name type="scientific">Kaistia soli DSM 19436</name>
    <dbReference type="NCBI Taxonomy" id="1122133"/>
    <lineage>
        <taxon>Bacteria</taxon>
        <taxon>Pseudomonadati</taxon>
        <taxon>Pseudomonadota</taxon>
        <taxon>Alphaproteobacteria</taxon>
        <taxon>Hyphomicrobiales</taxon>
        <taxon>Kaistiaceae</taxon>
        <taxon>Kaistia</taxon>
    </lineage>
</organism>
<dbReference type="RefSeq" id="WP_073058613.1">
    <property type="nucleotide sequence ID" value="NZ_FQUP01000011.1"/>
</dbReference>
<proteinExistence type="predicted"/>
<dbReference type="AlphaFoldDB" id="A0A1M5PA52"/>
<evidence type="ECO:0000313" key="1">
    <source>
        <dbReference type="EMBL" id="SHG98648.1"/>
    </source>
</evidence>
<gene>
    <name evidence="1" type="ORF">SAMN02745157_0104</name>
</gene>
<dbReference type="Proteomes" id="UP000184485">
    <property type="component" value="Unassembled WGS sequence"/>
</dbReference>
<dbReference type="STRING" id="1122133.SAMN02745157_0104"/>
<protein>
    <submittedName>
        <fullName evidence="1">Uncharacterized protein</fullName>
    </submittedName>
</protein>